<keyword evidence="4 6" id="KW-1133">Transmembrane helix</keyword>
<comment type="caution">
    <text evidence="7">The sequence shown here is derived from an EMBL/GenBank/DDBJ whole genome shotgun (WGS) entry which is preliminary data.</text>
</comment>
<dbReference type="AlphaFoldDB" id="A0A395M2K2"/>
<evidence type="ECO:0000256" key="5">
    <source>
        <dbReference type="ARBA" id="ARBA00023136"/>
    </source>
</evidence>
<feature type="transmembrane region" description="Helical" evidence="6">
    <location>
        <begin position="211"/>
        <end position="233"/>
    </location>
</feature>
<feature type="transmembrane region" description="Helical" evidence="6">
    <location>
        <begin position="131"/>
        <end position="153"/>
    </location>
</feature>
<proteinExistence type="predicted"/>
<feature type="transmembrane region" description="Helical" evidence="6">
    <location>
        <begin position="272"/>
        <end position="291"/>
    </location>
</feature>
<dbReference type="EMBL" id="PHFL01000014">
    <property type="protein sequence ID" value="RFM24901.1"/>
    <property type="molecule type" value="Genomic_DNA"/>
</dbReference>
<dbReference type="PANTHER" id="PTHR32196">
    <property type="entry name" value="ABC TRANSPORTER PERMEASE PROTEIN YPHD-RELATED-RELATED"/>
    <property type="match status" value="1"/>
</dbReference>
<organism evidence="7 8">
    <name type="scientific">Candidatus Thermochlorobacter aerophilus</name>
    <dbReference type="NCBI Taxonomy" id="1868324"/>
    <lineage>
        <taxon>Bacteria</taxon>
        <taxon>Pseudomonadati</taxon>
        <taxon>Chlorobiota</taxon>
        <taxon>Chlorobiia</taxon>
        <taxon>Chlorobiales</taxon>
        <taxon>Candidatus Thermochlorobacteriaceae</taxon>
        <taxon>Candidatus Thermochlorobacter</taxon>
    </lineage>
</organism>
<dbReference type="PANTHER" id="PTHR32196:SF69">
    <property type="entry name" value="BRANCHED-CHAIN AMINO ACID TRANSPORT SYSTEM, PERMEASE PROTEIN"/>
    <property type="match status" value="1"/>
</dbReference>
<keyword evidence="3 6" id="KW-0812">Transmembrane</keyword>
<gene>
    <name evidence="7" type="ORF">D0433_03080</name>
</gene>
<sequence length="294" mass="31344">MELWLGAAVLGLCYGFLAIGVYITMRIYNFPDITADGSLTLGASITASLLTLGANPFYAIFVAMIFGFLAGSVTGIVHTKLKVNGLLSGILVTTALYSINLRIMGRSNIPLLTVQTVLTPFENTFSDAPRWAVDFAVFLLFSVAVLALLSWLFKTDFGLAMRATGDNEIMIAAQGVNTDTMKIIGIGLSNAMIALSGSLVCQYQGFADISMGIGIIVFGLASVIIGESFLSIFRYRFSVGTQLASVVLGAIVFRVLVGVALSLGLAPTDFKIVTAFFVLLSVALPQLRNLALRR</sequence>
<feature type="transmembrane region" description="Helical" evidence="6">
    <location>
        <begin position="245"/>
        <end position="266"/>
    </location>
</feature>
<evidence type="ECO:0000313" key="8">
    <source>
        <dbReference type="Proteomes" id="UP000266389"/>
    </source>
</evidence>
<evidence type="ECO:0000256" key="1">
    <source>
        <dbReference type="ARBA" id="ARBA00004651"/>
    </source>
</evidence>
<evidence type="ECO:0000256" key="4">
    <source>
        <dbReference type="ARBA" id="ARBA00022989"/>
    </source>
</evidence>
<feature type="transmembrane region" description="Helical" evidence="6">
    <location>
        <begin position="57"/>
        <end position="77"/>
    </location>
</feature>
<protein>
    <submittedName>
        <fullName evidence="7">ABC transporter permease</fullName>
    </submittedName>
</protein>
<keyword evidence="5 6" id="KW-0472">Membrane</keyword>
<dbReference type="GO" id="GO:0022857">
    <property type="term" value="F:transmembrane transporter activity"/>
    <property type="evidence" value="ECO:0007669"/>
    <property type="project" value="InterPro"/>
</dbReference>
<feature type="transmembrane region" description="Helical" evidence="6">
    <location>
        <begin position="183"/>
        <end position="205"/>
    </location>
</feature>
<accession>A0A395M2K2</accession>
<feature type="transmembrane region" description="Helical" evidence="6">
    <location>
        <begin position="84"/>
        <end position="103"/>
    </location>
</feature>
<evidence type="ECO:0000256" key="6">
    <source>
        <dbReference type="SAM" id="Phobius"/>
    </source>
</evidence>
<dbReference type="Proteomes" id="UP000266389">
    <property type="component" value="Unassembled WGS sequence"/>
</dbReference>
<evidence type="ECO:0000256" key="3">
    <source>
        <dbReference type="ARBA" id="ARBA00022692"/>
    </source>
</evidence>
<evidence type="ECO:0000256" key="2">
    <source>
        <dbReference type="ARBA" id="ARBA00022475"/>
    </source>
</evidence>
<dbReference type="CDD" id="cd06574">
    <property type="entry name" value="TM_PBP1_branched-chain-AA_like"/>
    <property type="match status" value="1"/>
</dbReference>
<dbReference type="InterPro" id="IPR001851">
    <property type="entry name" value="ABC_transp_permease"/>
</dbReference>
<dbReference type="GO" id="GO:0005886">
    <property type="term" value="C:plasma membrane"/>
    <property type="evidence" value="ECO:0007669"/>
    <property type="project" value="UniProtKB-SubCell"/>
</dbReference>
<name>A0A395M2K2_9BACT</name>
<keyword evidence="2" id="KW-1003">Cell membrane</keyword>
<dbReference type="Pfam" id="PF02653">
    <property type="entry name" value="BPD_transp_2"/>
    <property type="match status" value="1"/>
</dbReference>
<comment type="subcellular location">
    <subcellularLocation>
        <location evidence="1">Cell membrane</location>
        <topology evidence="1">Multi-pass membrane protein</topology>
    </subcellularLocation>
</comment>
<evidence type="ECO:0000313" key="7">
    <source>
        <dbReference type="EMBL" id="RFM24901.1"/>
    </source>
</evidence>
<reference evidence="7 8" key="1">
    <citation type="journal article" date="2011" name="ISME J.">
        <title>Community ecology of hot spring cyanobacterial mats: predominant populations and their functional potential.</title>
        <authorList>
            <person name="Klatt C.G."/>
            <person name="Wood J.M."/>
            <person name="Rusch D.B."/>
            <person name="Bateson M.M."/>
            <person name="Hamamura N."/>
            <person name="Heidelberg J.F."/>
            <person name="Grossman A.R."/>
            <person name="Bhaya D."/>
            <person name="Cohan F.M."/>
            <person name="Kuhl M."/>
            <person name="Bryant D.A."/>
            <person name="Ward D.M."/>
        </authorList>
    </citation>
    <scope>NUCLEOTIDE SEQUENCE [LARGE SCALE GENOMIC DNA]</scope>
    <source>
        <strain evidence="7">OS</strain>
    </source>
</reference>